<evidence type="ECO:0000256" key="4">
    <source>
        <dbReference type="ARBA" id="ARBA00022989"/>
    </source>
</evidence>
<dbReference type="RefSeq" id="WP_178200800.1">
    <property type="nucleotide sequence ID" value="NZ_CANTYB010000058.1"/>
</dbReference>
<keyword evidence="4 6" id="KW-1133">Transmembrane helix</keyword>
<evidence type="ECO:0000256" key="6">
    <source>
        <dbReference type="SAM" id="Phobius"/>
    </source>
</evidence>
<evidence type="ECO:0000256" key="3">
    <source>
        <dbReference type="ARBA" id="ARBA00022692"/>
    </source>
</evidence>
<dbReference type="NCBIfam" id="TIGR01195">
    <property type="entry name" value="oadG_fam"/>
    <property type="match status" value="1"/>
</dbReference>
<reference evidence="7 8" key="1">
    <citation type="submission" date="2022-06" db="EMBL/GenBank/DDBJ databases">
        <title>Isolation of gut microbiota from human fecal samples.</title>
        <authorList>
            <person name="Pamer E.G."/>
            <person name="Barat B."/>
            <person name="Waligurski E."/>
            <person name="Medina S."/>
            <person name="Paddock L."/>
            <person name="Mostad J."/>
        </authorList>
    </citation>
    <scope>NUCLEOTIDE SEQUENCE [LARGE SCALE GENOMIC DNA]</scope>
    <source>
        <strain evidence="7 8">DFI.6.1</strain>
    </source>
</reference>
<gene>
    <name evidence="7" type="ORF">NE663_05030</name>
</gene>
<dbReference type="InterPro" id="IPR005899">
    <property type="entry name" value="Na_pump_deCOase"/>
</dbReference>
<keyword evidence="2" id="KW-1003">Cell membrane</keyword>
<dbReference type="Proteomes" id="UP001524435">
    <property type="component" value="Unassembled WGS sequence"/>
</dbReference>
<evidence type="ECO:0000256" key="5">
    <source>
        <dbReference type="ARBA" id="ARBA00023136"/>
    </source>
</evidence>
<keyword evidence="5 6" id="KW-0472">Membrane</keyword>
<dbReference type="Pfam" id="PF04277">
    <property type="entry name" value="OAD_gamma"/>
    <property type="match status" value="1"/>
</dbReference>
<proteinExistence type="predicted"/>
<accession>A0ABT1SK72</accession>
<evidence type="ECO:0000313" key="8">
    <source>
        <dbReference type="Proteomes" id="UP001524435"/>
    </source>
</evidence>
<organism evidence="7 8">
    <name type="scientific">Massilicoli timonensis</name>
    <dbReference type="NCBI Taxonomy" id="2015901"/>
    <lineage>
        <taxon>Bacteria</taxon>
        <taxon>Bacillati</taxon>
        <taxon>Bacillota</taxon>
        <taxon>Erysipelotrichia</taxon>
        <taxon>Erysipelotrichales</taxon>
        <taxon>Erysipelotrichaceae</taxon>
        <taxon>Massilicoli</taxon>
    </lineage>
</organism>
<comment type="subcellular location">
    <subcellularLocation>
        <location evidence="1">Cell membrane</location>
    </subcellularLocation>
</comment>
<keyword evidence="3 6" id="KW-0812">Transmembrane</keyword>
<feature type="transmembrane region" description="Helical" evidence="6">
    <location>
        <begin position="12"/>
        <end position="40"/>
    </location>
</feature>
<evidence type="ECO:0000313" key="7">
    <source>
        <dbReference type="EMBL" id="MCQ5121623.1"/>
    </source>
</evidence>
<dbReference type="EMBL" id="JANGCH010000005">
    <property type="protein sequence ID" value="MCQ5121623.1"/>
    <property type="molecule type" value="Genomic_DNA"/>
</dbReference>
<comment type="caution">
    <text evidence="7">The sequence shown here is derived from an EMBL/GenBank/DDBJ whole genome shotgun (WGS) entry which is preliminary data.</text>
</comment>
<keyword evidence="8" id="KW-1185">Reference proteome</keyword>
<evidence type="ECO:0000256" key="1">
    <source>
        <dbReference type="ARBA" id="ARBA00004236"/>
    </source>
</evidence>
<sequence length="113" mass="12156">MYGNEITLLDSGVITVFSMALVFVALIVISYFIDFVAFLINRGAKKEEPKAAAAPVVEEVIEEEDDSELVAVIAAAVAATSGKSMNAFVVRSIVPSAENESEWAKAGRMNLMR</sequence>
<evidence type="ECO:0000256" key="2">
    <source>
        <dbReference type="ARBA" id="ARBA00022475"/>
    </source>
</evidence>
<protein>
    <submittedName>
        <fullName evidence="7">OadG family protein</fullName>
    </submittedName>
</protein>
<name>A0ABT1SK72_9FIRM</name>